<name>A0A1J5SJN5_9ZZZZ</name>
<sequence length="220" mass="24432">MAGRILLLGATGRTGRHILEYALSQGIEVAALVRSAAAIAVQSDKLTVVEGSPMNADDVRKAIAGCDAVVSALNNNRTSDNPWARRLSPSLFMTQSIRTCLAAMKERGMRRIVVLSSVGVNDSFDDAVFVMRWLIRNSNLQYTFQDHDAQESELRRSGMDWTAVRAALLNDGKKLKTLVESYYNEPKPALMISRLHTARYLIDCLNDQTTFRKAPTISER</sequence>
<evidence type="ECO:0000313" key="2">
    <source>
        <dbReference type="EMBL" id="OIR08650.1"/>
    </source>
</evidence>
<dbReference type="GO" id="GO:0004074">
    <property type="term" value="F:biliverdin reductase [NAD(P)H] activity"/>
    <property type="evidence" value="ECO:0007669"/>
    <property type="project" value="TreeGrafter"/>
</dbReference>
<reference evidence="2" key="1">
    <citation type="submission" date="2016-10" db="EMBL/GenBank/DDBJ databases">
        <title>Sequence of Gallionella enrichment culture.</title>
        <authorList>
            <person name="Poehlein A."/>
            <person name="Muehling M."/>
            <person name="Daniel R."/>
        </authorList>
    </citation>
    <scope>NUCLEOTIDE SEQUENCE</scope>
</reference>
<dbReference type="InterPro" id="IPR051606">
    <property type="entry name" value="Polyketide_Oxido-like"/>
</dbReference>
<dbReference type="InterPro" id="IPR036291">
    <property type="entry name" value="NAD(P)-bd_dom_sf"/>
</dbReference>
<organism evidence="2">
    <name type="scientific">mine drainage metagenome</name>
    <dbReference type="NCBI Taxonomy" id="410659"/>
    <lineage>
        <taxon>unclassified sequences</taxon>
        <taxon>metagenomes</taxon>
        <taxon>ecological metagenomes</taxon>
    </lineage>
</organism>
<gene>
    <name evidence="2" type="ORF">GALL_90330</name>
</gene>
<feature type="domain" description="NAD(P)-binding" evidence="1">
    <location>
        <begin position="9"/>
        <end position="207"/>
    </location>
</feature>
<dbReference type="PANTHER" id="PTHR43355:SF2">
    <property type="entry name" value="FLAVIN REDUCTASE (NADPH)"/>
    <property type="match status" value="1"/>
</dbReference>
<comment type="caution">
    <text evidence="2">The sequence shown here is derived from an EMBL/GenBank/DDBJ whole genome shotgun (WGS) entry which is preliminary data.</text>
</comment>
<evidence type="ECO:0000259" key="1">
    <source>
        <dbReference type="Pfam" id="PF13460"/>
    </source>
</evidence>
<dbReference type="InterPro" id="IPR016040">
    <property type="entry name" value="NAD(P)-bd_dom"/>
</dbReference>
<accession>A0A1J5SJN5</accession>
<proteinExistence type="predicted"/>
<dbReference type="GO" id="GO:0042602">
    <property type="term" value="F:riboflavin reductase (NADPH) activity"/>
    <property type="evidence" value="ECO:0007669"/>
    <property type="project" value="TreeGrafter"/>
</dbReference>
<dbReference type="SUPFAM" id="SSF51735">
    <property type="entry name" value="NAD(P)-binding Rossmann-fold domains"/>
    <property type="match status" value="1"/>
</dbReference>
<dbReference type="Pfam" id="PF13460">
    <property type="entry name" value="NAD_binding_10"/>
    <property type="match status" value="1"/>
</dbReference>
<dbReference type="Gene3D" id="3.40.50.720">
    <property type="entry name" value="NAD(P)-binding Rossmann-like Domain"/>
    <property type="match status" value="1"/>
</dbReference>
<dbReference type="EMBL" id="MLJW01000030">
    <property type="protein sequence ID" value="OIR08650.1"/>
    <property type="molecule type" value="Genomic_DNA"/>
</dbReference>
<dbReference type="AlphaFoldDB" id="A0A1J5SJN5"/>
<dbReference type="PANTHER" id="PTHR43355">
    <property type="entry name" value="FLAVIN REDUCTASE (NADPH)"/>
    <property type="match status" value="1"/>
</dbReference>
<protein>
    <recommendedName>
        <fullName evidence="1">NAD(P)-binding domain-containing protein</fullName>
    </recommendedName>
</protein>